<dbReference type="GO" id="GO:0098553">
    <property type="term" value="C:lumenal side of endoplasmic reticulum membrane"/>
    <property type="evidence" value="ECO:0007669"/>
    <property type="project" value="TreeGrafter"/>
</dbReference>
<evidence type="ECO:0000256" key="6">
    <source>
        <dbReference type="ARBA" id="ARBA00022989"/>
    </source>
</evidence>
<evidence type="ECO:0000256" key="9">
    <source>
        <dbReference type="SAM" id="Phobius"/>
    </source>
</evidence>
<dbReference type="InterPro" id="IPR007369">
    <property type="entry name" value="Peptidase_A22B_SPP"/>
</dbReference>
<comment type="similarity">
    <text evidence="2">Belongs to the peptidase A22B family.</text>
</comment>
<evidence type="ECO:0000256" key="7">
    <source>
        <dbReference type="ARBA" id="ARBA00023136"/>
    </source>
</evidence>
<dbReference type="GO" id="GO:0042500">
    <property type="term" value="F:aspartic endopeptidase activity, intramembrane cleaving"/>
    <property type="evidence" value="ECO:0007669"/>
    <property type="project" value="InterPro"/>
</dbReference>
<dbReference type="EMBL" id="CDPU01000036">
    <property type="protein sequence ID" value="CEO53604.1"/>
    <property type="molecule type" value="Genomic_DNA"/>
</dbReference>
<keyword evidence="4" id="KW-0378">Hydrolase</keyword>
<proteinExistence type="inferred from homology"/>
<dbReference type="MEROPS" id="A22.008"/>
<dbReference type="InterPro" id="IPR006639">
    <property type="entry name" value="Preselin/SPP"/>
</dbReference>
<feature type="transmembrane region" description="Helical" evidence="9">
    <location>
        <begin position="461"/>
        <end position="479"/>
    </location>
</feature>
<feature type="transmembrane region" description="Helical" evidence="9">
    <location>
        <begin position="433"/>
        <end position="455"/>
    </location>
</feature>
<feature type="transmembrane region" description="Helical" evidence="9">
    <location>
        <begin position="333"/>
        <end position="355"/>
    </location>
</feature>
<feature type="compositionally biased region" description="Polar residues" evidence="8">
    <location>
        <begin position="525"/>
        <end position="534"/>
    </location>
</feature>
<evidence type="ECO:0000256" key="3">
    <source>
        <dbReference type="ARBA" id="ARBA00022692"/>
    </source>
</evidence>
<evidence type="ECO:0000256" key="8">
    <source>
        <dbReference type="SAM" id="MobiDB-lite"/>
    </source>
</evidence>
<evidence type="ECO:0000256" key="2">
    <source>
        <dbReference type="ARBA" id="ARBA00006859"/>
    </source>
</evidence>
<evidence type="ECO:0000256" key="4">
    <source>
        <dbReference type="ARBA" id="ARBA00022801"/>
    </source>
</evidence>
<keyword evidence="7 9" id="KW-0472">Membrane</keyword>
<keyword evidence="5" id="KW-0256">Endoplasmic reticulum</keyword>
<feature type="region of interest" description="Disordered" evidence="8">
    <location>
        <begin position="525"/>
        <end position="577"/>
    </location>
</feature>
<feature type="region of interest" description="Disordered" evidence="8">
    <location>
        <begin position="65"/>
        <end position="85"/>
    </location>
</feature>
<dbReference type="AlphaFoldDB" id="A0A0B7K8Y8"/>
<gene>
    <name evidence="10" type="ORF">BN869_000009662_1</name>
</gene>
<accession>A0A0B7K8Y8</accession>
<feature type="transmembrane region" description="Helical" evidence="9">
    <location>
        <begin position="96"/>
        <end position="114"/>
    </location>
</feature>
<dbReference type="Pfam" id="PF04258">
    <property type="entry name" value="Peptidase_A22B"/>
    <property type="match status" value="1"/>
</dbReference>
<dbReference type="GO" id="GO:0033619">
    <property type="term" value="P:membrane protein proteolysis"/>
    <property type="evidence" value="ECO:0007669"/>
    <property type="project" value="TreeGrafter"/>
</dbReference>
<keyword evidence="6 9" id="KW-1133">Transmembrane helix</keyword>
<protein>
    <submittedName>
        <fullName evidence="10">Uncharacterized protein</fullName>
    </submittedName>
</protein>
<organism evidence="10">
    <name type="scientific">Bionectria ochroleuca</name>
    <name type="common">Gliocladium roseum</name>
    <dbReference type="NCBI Taxonomy" id="29856"/>
    <lineage>
        <taxon>Eukaryota</taxon>
        <taxon>Fungi</taxon>
        <taxon>Dikarya</taxon>
        <taxon>Ascomycota</taxon>
        <taxon>Pezizomycotina</taxon>
        <taxon>Sordariomycetes</taxon>
        <taxon>Hypocreomycetidae</taxon>
        <taxon>Hypocreales</taxon>
        <taxon>Bionectriaceae</taxon>
        <taxon>Clonostachys</taxon>
    </lineage>
</organism>
<keyword evidence="3 9" id="KW-0812">Transmembrane</keyword>
<dbReference type="PANTHER" id="PTHR12174">
    <property type="entry name" value="SIGNAL PEPTIDE PEPTIDASE"/>
    <property type="match status" value="1"/>
</dbReference>
<evidence type="ECO:0000256" key="5">
    <source>
        <dbReference type="ARBA" id="ARBA00022824"/>
    </source>
</evidence>
<comment type="subcellular location">
    <subcellularLocation>
        <location evidence="1">Endoplasmic reticulum membrane</location>
        <topology evidence="1">Multi-pass membrane protein</topology>
    </subcellularLocation>
</comment>
<sequence length="577" mass="64061">MSGDPSLSMPPEGGLDGLNATVKAALVPETIWETLQDFSFLALELKLVLSALGIIYVGAHAALRRPPSAAPPKAKRNGQKAEKEEHFSQGLELSDAIMFPLMAGIMLVGLYYLIQYLQDPEILNKILRWYLSTMSILSLLTLYTHGFQLVSSFIFPHYWRGKDGKLRQSDQRARAVRLCDDAGNVIEAPNTNSSPLPWPLSILTPTNSARKAAWDIRSLAVQQWTFKFYAHGFGDLTTKVQLSHMTAFVTAVGTAIAYTSTMSPFLSNILGYGLCYGTFMLLSPTNLMTGTLVMIGLFFYDIIMVFYTPYMVTVATKLDVPIKLTFEAAERKSILGLGDIVLPGIVMAFALRLDLWLHYQRKVKYEPTELKLIEKDASGALITRSETKYREIKMPYINVKNRWADRFWSHSWLSFRPNNAPLELAGSRFTKTYFTASLVGYSLGMGVTLAMLLIFRHGQPALLYLVPGVLGSIYLTALVRGELKLIWGYTEDGSLDTKDVIVDVDGDGRAVKTLGKLENGVVNTTIDISNPTQADTHKGQSENKSSEKGNEKNEQAKKKAHPVLLISLEAPAEEPEQ</sequence>
<dbReference type="PANTHER" id="PTHR12174:SF23">
    <property type="entry name" value="MINOR HISTOCOMPATIBILITY ANTIGEN H13"/>
    <property type="match status" value="1"/>
</dbReference>
<evidence type="ECO:0000313" key="10">
    <source>
        <dbReference type="EMBL" id="CEO53604.1"/>
    </source>
</evidence>
<feature type="transmembrane region" description="Helical" evidence="9">
    <location>
        <begin position="265"/>
        <end position="283"/>
    </location>
</feature>
<feature type="transmembrane region" description="Helical" evidence="9">
    <location>
        <begin position="242"/>
        <end position="259"/>
    </location>
</feature>
<feature type="compositionally biased region" description="Basic and acidic residues" evidence="8">
    <location>
        <begin position="535"/>
        <end position="557"/>
    </location>
</feature>
<dbReference type="SMART" id="SM00730">
    <property type="entry name" value="PSN"/>
    <property type="match status" value="1"/>
</dbReference>
<dbReference type="GO" id="GO:0006465">
    <property type="term" value="P:signal peptide processing"/>
    <property type="evidence" value="ECO:0007669"/>
    <property type="project" value="TreeGrafter"/>
</dbReference>
<name>A0A0B7K8Y8_BIOOC</name>
<reference evidence="10" key="1">
    <citation type="submission" date="2015-01" db="EMBL/GenBank/DDBJ databases">
        <authorList>
            <person name="Durling Mikael"/>
        </authorList>
    </citation>
    <scope>NUCLEOTIDE SEQUENCE</scope>
</reference>
<feature type="transmembrane region" description="Helical" evidence="9">
    <location>
        <begin position="290"/>
        <end position="313"/>
    </location>
</feature>
<evidence type="ECO:0000256" key="1">
    <source>
        <dbReference type="ARBA" id="ARBA00004477"/>
    </source>
</evidence>
<dbReference type="GO" id="GO:0098554">
    <property type="term" value="C:cytoplasmic side of endoplasmic reticulum membrane"/>
    <property type="evidence" value="ECO:0007669"/>
    <property type="project" value="TreeGrafter"/>
</dbReference>
<feature type="transmembrane region" description="Helical" evidence="9">
    <location>
        <begin position="134"/>
        <end position="159"/>
    </location>
</feature>